<evidence type="ECO:0000256" key="5">
    <source>
        <dbReference type="SAM" id="Coils"/>
    </source>
</evidence>
<feature type="coiled-coil region" evidence="5">
    <location>
        <begin position="2"/>
        <end position="33"/>
    </location>
</feature>
<dbReference type="Proteomes" id="UP000887540">
    <property type="component" value="Unplaced"/>
</dbReference>
<evidence type="ECO:0000259" key="7">
    <source>
        <dbReference type="Pfam" id="PF18265"/>
    </source>
</evidence>
<evidence type="ECO:0000313" key="9">
    <source>
        <dbReference type="WBParaSite" id="ACRNAN_Path_217.g804.t1"/>
    </source>
</evidence>
<accession>A0A914C3Q5</accession>
<evidence type="ECO:0000259" key="6">
    <source>
        <dbReference type="Pfam" id="PF13180"/>
    </source>
</evidence>
<keyword evidence="5" id="KW-0175">Coiled coil</keyword>
<dbReference type="FunFam" id="2.30.42.10:FF:000107">
    <property type="entry name" value="26S proteasome non-ATPase regulatory subunit 9"/>
    <property type="match status" value="1"/>
</dbReference>
<proteinExistence type="inferred from homology"/>
<dbReference type="InterPro" id="IPR040815">
    <property type="entry name" value="Nas2_N"/>
</dbReference>
<evidence type="ECO:0000313" key="8">
    <source>
        <dbReference type="Proteomes" id="UP000887540"/>
    </source>
</evidence>
<keyword evidence="8" id="KW-1185">Reference proteome</keyword>
<dbReference type="PANTHER" id="PTHR12651:SF1">
    <property type="entry name" value="26S PROTEASOME NON-ATPASE REGULATORY SUBUNIT 9"/>
    <property type="match status" value="1"/>
</dbReference>
<feature type="domain" description="PDZ" evidence="6">
    <location>
        <begin position="115"/>
        <end position="185"/>
    </location>
</feature>
<dbReference type="GO" id="GO:0005634">
    <property type="term" value="C:nucleus"/>
    <property type="evidence" value="ECO:0007669"/>
    <property type="project" value="TreeGrafter"/>
</dbReference>
<dbReference type="InterPro" id="IPR035269">
    <property type="entry name" value="PSMD9"/>
</dbReference>
<evidence type="ECO:0000256" key="1">
    <source>
        <dbReference type="ARBA" id="ARBA00005256"/>
    </source>
</evidence>
<dbReference type="InterPro" id="IPR001478">
    <property type="entry name" value="PDZ"/>
</dbReference>
<dbReference type="AlphaFoldDB" id="A0A914C3Q5"/>
<organism evidence="8 9">
    <name type="scientific">Acrobeloides nanus</name>
    <dbReference type="NCBI Taxonomy" id="290746"/>
    <lineage>
        <taxon>Eukaryota</taxon>
        <taxon>Metazoa</taxon>
        <taxon>Ecdysozoa</taxon>
        <taxon>Nematoda</taxon>
        <taxon>Chromadorea</taxon>
        <taxon>Rhabditida</taxon>
        <taxon>Tylenchina</taxon>
        <taxon>Cephalobomorpha</taxon>
        <taxon>Cephaloboidea</taxon>
        <taxon>Cephalobidae</taxon>
        <taxon>Acrobeloides</taxon>
    </lineage>
</organism>
<dbReference type="WBParaSite" id="ACRNAN_Path_217.g804.t1">
    <property type="protein sequence ID" value="ACRNAN_Path_217.g804.t1"/>
    <property type="gene ID" value="ACRNAN_Path_217.g804"/>
</dbReference>
<dbReference type="GO" id="GO:0070682">
    <property type="term" value="P:proteasome regulatory particle assembly"/>
    <property type="evidence" value="ECO:0007669"/>
    <property type="project" value="InterPro"/>
</dbReference>
<evidence type="ECO:0000256" key="4">
    <source>
        <dbReference type="ARBA" id="ARBA00030007"/>
    </source>
</evidence>
<evidence type="ECO:0000256" key="3">
    <source>
        <dbReference type="ARBA" id="ARBA00023186"/>
    </source>
</evidence>
<feature type="domain" description="Nas2 N-terminal" evidence="7">
    <location>
        <begin position="10"/>
        <end position="87"/>
    </location>
</feature>
<comment type="similarity">
    <text evidence="1">Belongs to the proteasome subunit p27 family.</text>
</comment>
<dbReference type="Pfam" id="PF18265">
    <property type="entry name" value="Nas2_N"/>
    <property type="match status" value="1"/>
</dbReference>
<dbReference type="Pfam" id="PF13180">
    <property type="entry name" value="PDZ_2"/>
    <property type="match status" value="1"/>
</dbReference>
<evidence type="ECO:0000256" key="2">
    <source>
        <dbReference type="ARBA" id="ARBA00014937"/>
    </source>
</evidence>
<sequence length="207" mass="23589">MAKSSKEDAKKLIAEIEDIDRKLEELYEVLKANHTDMTSPLVDNEDFPLPNMDLYAVRTARHNINCLQNDRKKLSEEFEKIMFALHEEEKFKKLEIEPKKPKTDETAPVHRSSNKPFAKIDKVSFNSPAYIANIKPGDLIIQFGNLHADNYTKLDQLSEIVKANIDKFIKLTVIRDGHPVRLEVKPGKWDGPGVLGCLFSAVTTMNL</sequence>
<dbReference type="Gene3D" id="6.10.140.1710">
    <property type="match status" value="1"/>
</dbReference>
<dbReference type="PANTHER" id="PTHR12651">
    <property type="entry name" value="26S PROTEASOME NON-ATPASE REGULATORY SUBUNIT 9"/>
    <property type="match status" value="1"/>
</dbReference>
<dbReference type="GO" id="GO:0005737">
    <property type="term" value="C:cytoplasm"/>
    <property type="evidence" value="ECO:0007669"/>
    <property type="project" value="TreeGrafter"/>
</dbReference>
<dbReference type="Gene3D" id="2.30.42.10">
    <property type="match status" value="1"/>
</dbReference>
<name>A0A914C3Q5_9BILA</name>
<reference evidence="9" key="1">
    <citation type="submission" date="2022-11" db="UniProtKB">
        <authorList>
            <consortium name="WormBaseParasite"/>
        </authorList>
    </citation>
    <scope>IDENTIFICATION</scope>
</reference>
<keyword evidence="3" id="KW-0143">Chaperone</keyword>
<dbReference type="InterPro" id="IPR036034">
    <property type="entry name" value="PDZ_sf"/>
</dbReference>
<dbReference type="SUPFAM" id="SSF50156">
    <property type="entry name" value="PDZ domain-like"/>
    <property type="match status" value="1"/>
</dbReference>
<protein>
    <recommendedName>
        <fullName evidence="2">26S proteasome non-ATPase regulatory subunit 9</fullName>
    </recommendedName>
    <alternativeName>
        <fullName evidence="4">26S proteasome regulatory subunit p27</fullName>
    </alternativeName>
</protein>